<keyword evidence="3" id="KW-1185">Reference proteome</keyword>
<feature type="transmembrane region" description="Helical" evidence="1">
    <location>
        <begin position="70"/>
        <end position="96"/>
    </location>
</feature>
<reference evidence="2" key="2">
    <citation type="submission" date="2015-06" db="UniProtKB">
        <authorList>
            <consortium name="EnsemblMetazoa"/>
        </authorList>
    </citation>
    <scope>IDENTIFICATION</scope>
</reference>
<protein>
    <submittedName>
        <fullName evidence="2">Uncharacterized protein</fullName>
    </submittedName>
</protein>
<sequence>MDTVCNLSNLQSYLCNYFTFMLTILRQNPANNNTASRCYDFGSSKYLTNDSLVMDLLEQEIMNQDYRIKLFGLFVIDNNLNIGILSWMITFGVYLIQLKVE</sequence>
<dbReference type="EMBL" id="CAQQ02388292">
    <property type="status" value="NOT_ANNOTATED_CDS"/>
    <property type="molecule type" value="Genomic_DNA"/>
</dbReference>
<dbReference type="EnsemblMetazoa" id="MESCA008928-RA">
    <property type="protein sequence ID" value="MESCA008928-PA"/>
    <property type="gene ID" value="MESCA008928"/>
</dbReference>
<accession>T1GYJ9</accession>
<proteinExistence type="predicted"/>
<keyword evidence="1" id="KW-1133">Transmembrane helix</keyword>
<keyword evidence="1" id="KW-0812">Transmembrane</keyword>
<organism evidence="2 3">
    <name type="scientific">Megaselia scalaris</name>
    <name type="common">Humpbacked fly</name>
    <name type="synonym">Phora scalaris</name>
    <dbReference type="NCBI Taxonomy" id="36166"/>
    <lineage>
        <taxon>Eukaryota</taxon>
        <taxon>Metazoa</taxon>
        <taxon>Ecdysozoa</taxon>
        <taxon>Arthropoda</taxon>
        <taxon>Hexapoda</taxon>
        <taxon>Insecta</taxon>
        <taxon>Pterygota</taxon>
        <taxon>Neoptera</taxon>
        <taxon>Endopterygota</taxon>
        <taxon>Diptera</taxon>
        <taxon>Brachycera</taxon>
        <taxon>Muscomorpha</taxon>
        <taxon>Platypezoidea</taxon>
        <taxon>Phoridae</taxon>
        <taxon>Megaseliini</taxon>
        <taxon>Megaselia</taxon>
    </lineage>
</organism>
<evidence type="ECO:0000256" key="1">
    <source>
        <dbReference type="SAM" id="Phobius"/>
    </source>
</evidence>
<reference evidence="3" key="1">
    <citation type="submission" date="2013-02" db="EMBL/GenBank/DDBJ databases">
        <authorList>
            <person name="Hughes D."/>
        </authorList>
    </citation>
    <scope>NUCLEOTIDE SEQUENCE</scope>
    <source>
        <strain>Durham</strain>
        <strain evidence="3">NC isolate 2 -- Noor lab</strain>
    </source>
</reference>
<dbReference type="EMBL" id="CAQQ02388293">
    <property type="status" value="NOT_ANNOTATED_CDS"/>
    <property type="molecule type" value="Genomic_DNA"/>
</dbReference>
<name>T1GYJ9_MEGSC</name>
<dbReference type="AlphaFoldDB" id="T1GYJ9"/>
<evidence type="ECO:0000313" key="3">
    <source>
        <dbReference type="Proteomes" id="UP000015102"/>
    </source>
</evidence>
<evidence type="ECO:0000313" key="2">
    <source>
        <dbReference type="EnsemblMetazoa" id="MESCA008928-PA"/>
    </source>
</evidence>
<dbReference type="Proteomes" id="UP000015102">
    <property type="component" value="Unassembled WGS sequence"/>
</dbReference>
<keyword evidence="1" id="KW-0472">Membrane</keyword>
<dbReference type="HOGENOM" id="CLU_2294834_0_0_1"/>